<dbReference type="RefSeq" id="WP_230503709.1">
    <property type="nucleotide sequence ID" value="NZ_CAKJTJ010000028.1"/>
</dbReference>
<dbReference type="EMBL" id="CAKJTJ010000028">
    <property type="protein sequence ID" value="CAG9622821.1"/>
    <property type="molecule type" value="Genomic_DNA"/>
</dbReference>
<dbReference type="NCBIfam" id="TIGR00236">
    <property type="entry name" value="wecB"/>
    <property type="match status" value="1"/>
</dbReference>
<dbReference type="InterPro" id="IPR029767">
    <property type="entry name" value="WecB-like"/>
</dbReference>
<dbReference type="SUPFAM" id="SSF53756">
    <property type="entry name" value="UDP-Glycosyltransferase/glycogen phosphorylase"/>
    <property type="match status" value="1"/>
</dbReference>
<evidence type="ECO:0000256" key="1">
    <source>
        <dbReference type="RuleBase" id="RU003513"/>
    </source>
</evidence>
<dbReference type="Pfam" id="PF02350">
    <property type="entry name" value="Epimerase_2"/>
    <property type="match status" value="1"/>
</dbReference>
<name>A0ABN8AFG6_9BACI</name>
<dbReference type="Gene3D" id="3.40.50.2000">
    <property type="entry name" value="Glycogen Phosphorylase B"/>
    <property type="match status" value="2"/>
</dbReference>
<feature type="domain" description="UDP-N-acetylglucosamine 2-epimerase" evidence="2">
    <location>
        <begin position="29"/>
        <end position="358"/>
    </location>
</feature>
<keyword evidence="4" id="KW-1185">Reference proteome</keyword>
<dbReference type="PANTHER" id="PTHR43174:SF1">
    <property type="entry name" value="UDP-N-ACETYLGLUCOSAMINE 2-EPIMERASE"/>
    <property type="match status" value="1"/>
</dbReference>
<comment type="similarity">
    <text evidence="1">Belongs to the UDP-N-acetylglucosamine 2-epimerase family.</text>
</comment>
<dbReference type="CDD" id="cd03786">
    <property type="entry name" value="GTB_UDP-GlcNAc_2-Epimerase"/>
    <property type="match status" value="1"/>
</dbReference>
<accession>A0ABN8AFG6</accession>
<proteinExistence type="inferred from homology"/>
<gene>
    <name evidence="3" type="primary">wbpI</name>
    <name evidence="3" type="ORF">BACCIP111883_03612</name>
</gene>
<protein>
    <submittedName>
        <fullName evidence="3">UDP-2,3-diacetamido-2,3-dideoxy-D-glucuronate 2-epimerase</fullName>
        <ecNumber evidence="3">5.1.3.23</ecNumber>
    </submittedName>
</protein>
<evidence type="ECO:0000313" key="4">
    <source>
        <dbReference type="Proteomes" id="UP000789833"/>
    </source>
</evidence>
<dbReference type="Proteomes" id="UP000789833">
    <property type="component" value="Unassembled WGS sequence"/>
</dbReference>
<comment type="caution">
    <text evidence="3">The sequence shown here is derived from an EMBL/GenBank/DDBJ whole genome shotgun (WGS) entry which is preliminary data.</text>
</comment>
<evidence type="ECO:0000259" key="2">
    <source>
        <dbReference type="Pfam" id="PF02350"/>
    </source>
</evidence>
<dbReference type="EC" id="5.1.3.23" evidence="3"/>
<keyword evidence="1 3" id="KW-0413">Isomerase</keyword>
<evidence type="ECO:0000313" key="3">
    <source>
        <dbReference type="EMBL" id="CAG9622821.1"/>
    </source>
</evidence>
<dbReference type="InterPro" id="IPR003331">
    <property type="entry name" value="UDP_GlcNAc_Epimerase_2_dom"/>
</dbReference>
<organism evidence="3 4">
    <name type="scientific">Sutcliffiella rhizosphaerae</name>
    <dbReference type="NCBI Taxonomy" id="2880967"/>
    <lineage>
        <taxon>Bacteria</taxon>
        <taxon>Bacillati</taxon>
        <taxon>Bacillota</taxon>
        <taxon>Bacilli</taxon>
        <taxon>Bacillales</taxon>
        <taxon>Bacillaceae</taxon>
        <taxon>Sutcliffiella</taxon>
    </lineage>
</organism>
<dbReference type="PANTHER" id="PTHR43174">
    <property type="entry name" value="UDP-N-ACETYLGLUCOSAMINE 2-EPIMERASE"/>
    <property type="match status" value="1"/>
</dbReference>
<reference evidence="3 4" key="1">
    <citation type="submission" date="2021-10" db="EMBL/GenBank/DDBJ databases">
        <authorList>
            <person name="Criscuolo A."/>
        </authorList>
    </citation>
    <scope>NUCLEOTIDE SEQUENCE [LARGE SCALE GENOMIC DNA]</scope>
    <source>
        <strain evidence="4">CIP 111883</strain>
    </source>
</reference>
<dbReference type="GO" id="GO:0016853">
    <property type="term" value="F:isomerase activity"/>
    <property type="evidence" value="ECO:0007669"/>
    <property type="project" value="UniProtKB-KW"/>
</dbReference>
<sequence>MKISVVVGTRPELIKMAVFITELKRMNSTNLYIHSGQHYDYHMDGMVADIFQLPEADYNLGVGSGSHANTTANIMIKMEEIIVNEKMDLLVVHGDTNTTLAACLAAAKLSIPIAHVEAGLRSRDPSMPEEINRILVDHMSTFRFAPTQEAVENLKKEGIVYGVYLVGQSIVDAIDYIKNMKTINNVLNKYELEKQSYFFLTIHRQENTDNPTRLSSIFSAMHALTKDYNHQLVISMHPRTKKILLQQNMLQSLFQNKRITLLDPPPNFYETIQLQQHAKLVITDSGGLQEESCIIGTPCITLRENTERPETVECGANILAGYQKGKILLAVEESLASSPSWNHPYGLEGVSMRMLDILTKNKSDEY</sequence>